<proteinExistence type="predicted"/>
<organism evidence="1 2">
    <name type="scientific">Nonomuraea rosea</name>
    <dbReference type="NCBI Taxonomy" id="638574"/>
    <lineage>
        <taxon>Bacteria</taxon>
        <taxon>Bacillati</taxon>
        <taxon>Actinomycetota</taxon>
        <taxon>Actinomycetes</taxon>
        <taxon>Streptosporangiales</taxon>
        <taxon>Streptosporangiaceae</taxon>
        <taxon>Nonomuraea</taxon>
    </lineage>
</organism>
<sequence length="405" mass="44088">MGSVPDVNFNGWRVRDTQCLRGGPLRVQRGDLPVGCRLPYRRALGEVPTGPSELLDRVLADGWRVEFLVRSEIPSGPPAEPIRLGDFLLSMVVVRALREAAEIAGVEVPPMSYTGTRGRLMRRCEIPVTVEEDAPGCMVTAKGRDPIRIEVRPVRPPRWVGFPRYADRMTVAMPIWHDPSGDLVDVHATLPLRLYLQMEQDLGVRLPGSGDIVPRYRSDVVEPDAGHVVFVATTSSPTGKDYGVDGFAEVARHLLMRTGLDLRFTLLTNDPDLPPVPIAPGVRMRVVCGMDAADCVDLFGSAELVIGNDTGLTHLAALSVRPDGGGPHVVGLYNIFSPLKWNTGSPRHHSVSTPLAQMLALADIDIYINQSGFYIDPSLWAEGADLSTAPAHIVAEFAANCVGWM</sequence>
<protein>
    <recommendedName>
        <fullName evidence="3">Glycosyl transferase family 9</fullName>
    </recommendedName>
</protein>
<dbReference type="Gene3D" id="3.40.50.2000">
    <property type="entry name" value="Glycogen Phosphorylase B"/>
    <property type="match status" value="1"/>
</dbReference>
<dbReference type="Pfam" id="PF01075">
    <property type="entry name" value="Glyco_transf_9"/>
    <property type="match status" value="1"/>
</dbReference>
<dbReference type="InterPro" id="IPR002201">
    <property type="entry name" value="Glyco_trans_9"/>
</dbReference>
<name>A0ABP6ZGX5_9ACTN</name>
<reference evidence="2" key="1">
    <citation type="journal article" date="2019" name="Int. J. Syst. Evol. Microbiol.">
        <title>The Global Catalogue of Microorganisms (GCM) 10K type strain sequencing project: providing services to taxonomists for standard genome sequencing and annotation.</title>
        <authorList>
            <consortium name="The Broad Institute Genomics Platform"/>
            <consortium name="The Broad Institute Genome Sequencing Center for Infectious Disease"/>
            <person name="Wu L."/>
            <person name="Ma J."/>
        </authorList>
    </citation>
    <scope>NUCLEOTIDE SEQUENCE [LARGE SCALE GENOMIC DNA]</scope>
    <source>
        <strain evidence="2">JCM 17326</strain>
    </source>
</reference>
<evidence type="ECO:0000313" key="1">
    <source>
        <dbReference type="EMBL" id="GAA3608330.1"/>
    </source>
</evidence>
<evidence type="ECO:0000313" key="2">
    <source>
        <dbReference type="Proteomes" id="UP001500630"/>
    </source>
</evidence>
<dbReference type="EMBL" id="BAABDQ010000044">
    <property type="protein sequence ID" value="GAA3608330.1"/>
    <property type="molecule type" value="Genomic_DNA"/>
</dbReference>
<dbReference type="Proteomes" id="UP001500630">
    <property type="component" value="Unassembled WGS sequence"/>
</dbReference>
<accession>A0ABP6ZGX5</accession>
<evidence type="ECO:0008006" key="3">
    <source>
        <dbReference type="Google" id="ProtNLM"/>
    </source>
</evidence>
<comment type="caution">
    <text evidence="1">The sequence shown here is derived from an EMBL/GenBank/DDBJ whole genome shotgun (WGS) entry which is preliminary data.</text>
</comment>
<keyword evidence="2" id="KW-1185">Reference proteome</keyword>
<dbReference type="SUPFAM" id="SSF53756">
    <property type="entry name" value="UDP-Glycosyltransferase/glycogen phosphorylase"/>
    <property type="match status" value="1"/>
</dbReference>
<gene>
    <name evidence="1" type="ORF">GCM10022419_111560</name>
</gene>